<feature type="compositionally biased region" description="Polar residues" evidence="1">
    <location>
        <begin position="1"/>
        <end position="11"/>
    </location>
</feature>
<reference evidence="2" key="2">
    <citation type="submission" date="2020-09" db="EMBL/GenBank/DDBJ databases">
        <authorList>
            <person name="Sun Q."/>
            <person name="Kim S."/>
        </authorList>
    </citation>
    <scope>NUCLEOTIDE SEQUENCE</scope>
    <source>
        <strain evidence="2">KCTC 23224</strain>
    </source>
</reference>
<dbReference type="AlphaFoldDB" id="A0A8J3G446"/>
<comment type="caution">
    <text evidence="2">The sequence shown here is derived from an EMBL/GenBank/DDBJ whole genome shotgun (WGS) entry which is preliminary data.</text>
</comment>
<feature type="region of interest" description="Disordered" evidence="1">
    <location>
        <begin position="1"/>
        <end position="21"/>
    </location>
</feature>
<proteinExistence type="predicted"/>
<keyword evidence="3" id="KW-1185">Reference proteome</keyword>
<reference evidence="2" key="1">
    <citation type="journal article" date="2014" name="Int. J. Syst. Evol. Microbiol.">
        <title>Complete genome sequence of Corynebacterium casei LMG S-19264T (=DSM 44701T), isolated from a smear-ripened cheese.</title>
        <authorList>
            <consortium name="US DOE Joint Genome Institute (JGI-PGF)"/>
            <person name="Walter F."/>
            <person name="Albersmeier A."/>
            <person name="Kalinowski J."/>
            <person name="Ruckert C."/>
        </authorList>
    </citation>
    <scope>NUCLEOTIDE SEQUENCE</scope>
    <source>
        <strain evidence="2">KCTC 23224</strain>
    </source>
</reference>
<sequence>MKSKANFSPNPFANAHTKEEKENVWNLLKSKAVRLSREEAEKLLKEAIRLQKAEK</sequence>
<accession>A0A8J3G446</accession>
<dbReference type="RefSeq" id="WP_189578687.1">
    <property type="nucleotide sequence ID" value="NZ_BMYF01000001.1"/>
</dbReference>
<dbReference type="EMBL" id="BMYF01000001">
    <property type="protein sequence ID" value="GHB25875.1"/>
    <property type="molecule type" value="Genomic_DNA"/>
</dbReference>
<name>A0A8J3G446_9BACT</name>
<gene>
    <name evidence="2" type="ORF">GCM10008106_03310</name>
</gene>
<protein>
    <submittedName>
        <fullName evidence="2">Uncharacterized protein</fullName>
    </submittedName>
</protein>
<evidence type="ECO:0000313" key="2">
    <source>
        <dbReference type="EMBL" id="GHB25875.1"/>
    </source>
</evidence>
<organism evidence="2 3">
    <name type="scientific">Mongoliitalea lutea</name>
    <dbReference type="NCBI Taxonomy" id="849756"/>
    <lineage>
        <taxon>Bacteria</taxon>
        <taxon>Pseudomonadati</taxon>
        <taxon>Bacteroidota</taxon>
        <taxon>Cytophagia</taxon>
        <taxon>Cytophagales</taxon>
        <taxon>Cyclobacteriaceae</taxon>
        <taxon>Mongoliitalea</taxon>
    </lineage>
</organism>
<dbReference type="Proteomes" id="UP000642809">
    <property type="component" value="Unassembled WGS sequence"/>
</dbReference>
<evidence type="ECO:0000256" key="1">
    <source>
        <dbReference type="SAM" id="MobiDB-lite"/>
    </source>
</evidence>
<evidence type="ECO:0000313" key="3">
    <source>
        <dbReference type="Proteomes" id="UP000642809"/>
    </source>
</evidence>